<dbReference type="Pfam" id="PF03609">
    <property type="entry name" value="EII-Sor"/>
    <property type="match status" value="1"/>
</dbReference>
<dbReference type="GO" id="GO:0005886">
    <property type="term" value="C:plasma membrane"/>
    <property type="evidence" value="ECO:0007669"/>
    <property type="project" value="UniProtKB-SubCell"/>
</dbReference>
<dbReference type="RefSeq" id="WP_104438596.1">
    <property type="nucleotide sequence ID" value="NZ_CP070896.1"/>
</dbReference>
<evidence type="ECO:0000256" key="2">
    <source>
        <dbReference type="ARBA" id="ARBA00022448"/>
    </source>
</evidence>
<protein>
    <submittedName>
        <fullName evidence="9">PTS system mannose-specific IIC component/fructoselysine and glucoselysine-specific PTS system IIC component</fullName>
    </submittedName>
</protein>
<keyword evidence="10" id="KW-1185">Reference proteome</keyword>
<dbReference type="PROSITE" id="PS51106">
    <property type="entry name" value="PTS_EIIC_TYPE_4"/>
    <property type="match status" value="1"/>
</dbReference>
<dbReference type="OrthoDB" id="9815089at2"/>
<comment type="caution">
    <text evidence="9">The sequence shown here is derived from an EMBL/GenBank/DDBJ whole genome shotgun (WGS) entry which is preliminary data.</text>
</comment>
<dbReference type="Proteomes" id="UP000237749">
    <property type="component" value="Unassembled WGS sequence"/>
</dbReference>
<evidence type="ECO:0000256" key="7">
    <source>
        <dbReference type="ARBA" id="ARBA00022989"/>
    </source>
</evidence>
<dbReference type="PANTHER" id="PTHR32502:SF8">
    <property type="entry name" value="N-ACETYLGALACTOSAMINE PERMEASE IIC COMPONENT 1"/>
    <property type="match status" value="1"/>
</dbReference>
<accession>A0A2S6HN33</accession>
<keyword evidence="5" id="KW-0598">Phosphotransferase system</keyword>
<dbReference type="AlphaFoldDB" id="A0A2S6HN33"/>
<evidence type="ECO:0000256" key="8">
    <source>
        <dbReference type="ARBA" id="ARBA00023136"/>
    </source>
</evidence>
<comment type="subcellular location">
    <subcellularLocation>
        <location evidence="1">Cell membrane</location>
        <topology evidence="1">Multi-pass membrane protein</topology>
    </subcellularLocation>
</comment>
<keyword evidence="4" id="KW-0762">Sugar transport</keyword>
<sequence length="268" mass="28685">MSVMTVAIIGTLTYWFFYVMDPYILSWQCLNRPIVVAPILGLLLGDFHTGIIMGASLESIFMGISAIGGSVPADALSASIVAVCYTVLTGSDVETGLAIALPIGTVMASLSSIFLSVSSALAPYWERLAVSGKPGSFLAQNLVFSGLIYPLPNVIIIFLGIAYGVTGLNQALNALPAFFMTGLTAASSMMVAVGFAILISMIWSKEVASFFFVGYIMAKILKMDSLSIAIIGAAIAITMFFYEKQLIDMKNMRVAAEQKPSEEEEDFF</sequence>
<proteinExistence type="predicted"/>
<dbReference type="EMBL" id="PTJA01000012">
    <property type="protein sequence ID" value="PPK78894.1"/>
    <property type="molecule type" value="Genomic_DNA"/>
</dbReference>
<gene>
    <name evidence="9" type="ORF">BXY41_11253</name>
</gene>
<reference evidence="9 10" key="1">
    <citation type="submission" date="2018-02" db="EMBL/GenBank/DDBJ databases">
        <title>Genomic Encyclopedia of Archaeal and Bacterial Type Strains, Phase II (KMG-II): from individual species to whole genera.</title>
        <authorList>
            <person name="Goeker M."/>
        </authorList>
    </citation>
    <scope>NUCLEOTIDE SEQUENCE [LARGE SCALE GENOMIC DNA]</scope>
    <source>
        <strain evidence="9 10">DSM 3808</strain>
    </source>
</reference>
<evidence type="ECO:0000313" key="10">
    <source>
        <dbReference type="Proteomes" id="UP000237749"/>
    </source>
</evidence>
<dbReference type="GO" id="GO:0009401">
    <property type="term" value="P:phosphoenolpyruvate-dependent sugar phosphotransferase system"/>
    <property type="evidence" value="ECO:0007669"/>
    <property type="project" value="UniProtKB-KW"/>
</dbReference>
<keyword evidence="6" id="KW-0812">Transmembrane</keyword>
<evidence type="ECO:0000256" key="6">
    <source>
        <dbReference type="ARBA" id="ARBA00022692"/>
    </source>
</evidence>
<keyword evidence="7" id="KW-1133">Transmembrane helix</keyword>
<evidence type="ECO:0000256" key="1">
    <source>
        <dbReference type="ARBA" id="ARBA00004651"/>
    </source>
</evidence>
<keyword evidence="8" id="KW-0472">Membrane</keyword>
<dbReference type="PANTHER" id="PTHR32502">
    <property type="entry name" value="N-ACETYLGALACTOSAMINE PERMEASE II COMPONENT-RELATED"/>
    <property type="match status" value="1"/>
</dbReference>
<evidence type="ECO:0000313" key="9">
    <source>
        <dbReference type="EMBL" id="PPK78894.1"/>
    </source>
</evidence>
<name>A0A2S6HN33_9FIRM</name>
<organism evidence="9 10">
    <name type="scientific">Lacrimispora xylanisolvens</name>
    <dbReference type="NCBI Taxonomy" id="384636"/>
    <lineage>
        <taxon>Bacteria</taxon>
        <taxon>Bacillati</taxon>
        <taxon>Bacillota</taxon>
        <taxon>Clostridia</taxon>
        <taxon>Lachnospirales</taxon>
        <taxon>Lachnospiraceae</taxon>
        <taxon>Lacrimispora</taxon>
    </lineage>
</organism>
<dbReference type="InterPro" id="IPR004700">
    <property type="entry name" value="PTS_IIC_man"/>
</dbReference>
<keyword evidence="3" id="KW-1003">Cell membrane</keyword>
<evidence type="ECO:0000256" key="4">
    <source>
        <dbReference type="ARBA" id="ARBA00022597"/>
    </source>
</evidence>
<dbReference type="InterPro" id="IPR050303">
    <property type="entry name" value="GatZ_KbaZ_carbometab"/>
</dbReference>
<evidence type="ECO:0000256" key="3">
    <source>
        <dbReference type="ARBA" id="ARBA00022475"/>
    </source>
</evidence>
<evidence type="ECO:0000256" key="5">
    <source>
        <dbReference type="ARBA" id="ARBA00022683"/>
    </source>
</evidence>
<keyword evidence="2" id="KW-0813">Transport</keyword>